<dbReference type="AlphaFoldDB" id="A0A1H0IU15"/>
<feature type="region of interest" description="Disordered" evidence="1">
    <location>
        <begin position="213"/>
        <end position="244"/>
    </location>
</feature>
<dbReference type="Gene3D" id="3.40.50.410">
    <property type="entry name" value="von Willebrand factor, type A domain"/>
    <property type="match status" value="1"/>
</dbReference>
<dbReference type="CDD" id="cd01454">
    <property type="entry name" value="vWA_norD_type"/>
    <property type="match status" value="1"/>
</dbReference>
<dbReference type="Proteomes" id="UP000242957">
    <property type="component" value="Unassembled WGS sequence"/>
</dbReference>
<dbReference type="Pfam" id="PF00092">
    <property type="entry name" value="VWA"/>
    <property type="match status" value="1"/>
</dbReference>
<reference evidence="4" key="1">
    <citation type="submission" date="2016-10" db="EMBL/GenBank/DDBJ databases">
        <authorList>
            <person name="Varghese N."/>
            <person name="Submissions S."/>
        </authorList>
    </citation>
    <scope>NUCLEOTIDE SEQUENCE [LARGE SCALE GENOMIC DNA]</scope>
    <source>
        <strain evidence="4">JCM 21621</strain>
    </source>
</reference>
<gene>
    <name evidence="3" type="ORF">SAMN05216193_110137</name>
</gene>
<keyword evidence="4" id="KW-1185">Reference proteome</keyword>
<protein>
    <submittedName>
        <fullName evidence="3">Nitric oxide reductase NorD protein</fullName>
    </submittedName>
</protein>
<dbReference type="InterPro" id="IPR051928">
    <property type="entry name" value="NorD/CobT"/>
</dbReference>
<dbReference type="PANTHER" id="PTHR41248:SF1">
    <property type="entry name" value="NORD PROTEIN"/>
    <property type="match status" value="1"/>
</dbReference>
<name>A0A1H0IU15_9PSED</name>
<dbReference type="InterPro" id="IPR002035">
    <property type="entry name" value="VWF_A"/>
</dbReference>
<dbReference type="PANTHER" id="PTHR41248">
    <property type="entry name" value="NORD PROTEIN"/>
    <property type="match status" value="1"/>
</dbReference>
<evidence type="ECO:0000313" key="4">
    <source>
        <dbReference type="Proteomes" id="UP000242957"/>
    </source>
</evidence>
<dbReference type="OrthoDB" id="9758211at2"/>
<evidence type="ECO:0000313" key="3">
    <source>
        <dbReference type="EMBL" id="SDO34966.1"/>
    </source>
</evidence>
<dbReference type="SUPFAM" id="SSF53300">
    <property type="entry name" value="vWA-like"/>
    <property type="match status" value="1"/>
</dbReference>
<proteinExistence type="predicted"/>
<dbReference type="RefSeq" id="WP_084312763.1">
    <property type="nucleotide sequence ID" value="NZ_FNIJ01000010.1"/>
</dbReference>
<dbReference type="EMBL" id="FNIJ01000010">
    <property type="protein sequence ID" value="SDO34966.1"/>
    <property type="molecule type" value="Genomic_DNA"/>
</dbReference>
<sequence>MGIPLELEEWVGGHWHRFITRHAEAGFPQAEVTLESMARSLAMLFHAFGGESGMALEGAPARQLLLRRGWLQRIAGTCRQMTVAWRSQDCLRLPERLAVYPEAGLNRELYRWLALLAAGADGISHWGRDNQRWTARLLADYPALRPRYRQLVEAHIALRPAMDSLPRLEAGLEDCIRHALLEPGSVEHFPRAERAPWPVPLWLYPEGQLQAPQSTHLLDGEPGGGAPRIDQGRGPSKRAERVADSQGKDGLLLFRLENLFSWSEYLDLDRCGDDEEDQDAARVAEDLDHLALSRHRTHKGGGLRLDLDLPAAELDDVPLGPGLRLPEWDYHRQCLLADHVSLQQMLPRDAVPAGLPERLRPMSRRLRRQFEQLRDGRQRRRQRPQGEELDLDAWLDFQVERRHAICAEPGFFVERLPLRRDLACLLLADLSMSTETYLDNERRVIDTIVDSLLLFGEALDALGDPFALYGFSSLRRQQVRMQVLKPFAERYGDAVRGRILALRPGYYTRMGAAIRQATRLLGGRSEKRRLLLLVSDGKPNDLDRYEGRYGVEDTRQAVLEARRQNLLPFCITIDREAGQYLPYMFGANGYALVARPEQLAVRLLHLYRQLRR</sequence>
<dbReference type="InterPro" id="IPR036465">
    <property type="entry name" value="vWFA_dom_sf"/>
</dbReference>
<organism evidence="3 4">
    <name type="scientific">Pseudomonas jinjuensis</name>
    <dbReference type="NCBI Taxonomy" id="198616"/>
    <lineage>
        <taxon>Bacteria</taxon>
        <taxon>Pseudomonadati</taxon>
        <taxon>Pseudomonadota</taxon>
        <taxon>Gammaproteobacteria</taxon>
        <taxon>Pseudomonadales</taxon>
        <taxon>Pseudomonadaceae</taxon>
        <taxon>Pseudomonas</taxon>
    </lineage>
</organism>
<dbReference type="SMART" id="SM00327">
    <property type="entry name" value="VWA"/>
    <property type="match status" value="1"/>
</dbReference>
<dbReference type="STRING" id="198616.SAMN05216193_110137"/>
<evidence type="ECO:0000256" key="1">
    <source>
        <dbReference type="SAM" id="MobiDB-lite"/>
    </source>
</evidence>
<feature type="domain" description="VWFA" evidence="2">
    <location>
        <begin position="421"/>
        <end position="610"/>
    </location>
</feature>
<accession>A0A1H0IU15</accession>
<dbReference type="PROSITE" id="PS50234">
    <property type="entry name" value="VWFA"/>
    <property type="match status" value="1"/>
</dbReference>
<evidence type="ECO:0000259" key="2">
    <source>
        <dbReference type="PROSITE" id="PS50234"/>
    </source>
</evidence>